<organism evidence="2">
    <name type="scientific">Tanacetum cinerariifolium</name>
    <name type="common">Dalmatian daisy</name>
    <name type="synonym">Chrysanthemum cinerariifolium</name>
    <dbReference type="NCBI Taxonomy" id="118510"/>
    <lineage>
        <taxon>Eukaryota</taxon>
        <taxon>Viridiplantae</taxon>
        <taxon>Streptophyta</taxon>
        <taxon>Embryophyta</taxon>
        <taxon>Tracheophyta</taxon>
        <taxon>Spermatophyta</taxon>
        <taxon>Magnoliopsida</taxon>
        <taxon>eudicotyledons</taxon>
        <taxon>Gunneridae</taxon>
        <taxon>Pentapetalae</taxon>
        <taxon>asterids</taxon>
        <taxon>campanulids</taxon>
        <taxon>Asterales</taxon>
        <taxon>Asteraceae</taxon>
        <taxon>Asteroideae</taxon>
        <taxon>Anthemideae</taxon>
        <taxon>Anthemidinae</taxon>
        <taxon>Tanacetum</taxon>
    </lineage>
</organism>
<comment type="caution">
    <text evidence="2">The sequence shown here is derived from an EMBL/GenBank/DDBJ whole genome shotgun (WGS) entry which is preliminary data.</text>
</comment>
<feature type="region of interest" description="Disordered" evidence="1">
    <location>
        <begin position="60"/>
        <end position="81"/>
    </location>
</feature>
<feature type="non-terminal residue" evidence="2">
    <location>
        <position position="81"/>
    </location>
</feature>
<feature type="compositionally biased region" description="Low complexity" evidence="1">
    <location>
        <begin position="60"/>
        <end position="72"/>
    </location>
</feature>
<reference evidence="2" key="1">
    <citation type="journal article" date="2019" name="Sci. Rep.">
        <title>Draft genome of Tanacetum cinerariifolium, the natural source of mosquito coil.</title>
        <authorList>
            <person name="Yamashiro T."/>
            <person name="Shiraishi A."/>
            <person name="Satake H."/>
            <person name="Nakayama K."/>
        </authorList>
    </citation>
    <scope>NUCLEOTIDE SEQUENCE</scope>
</reference>
<sequence length="81" mass="9209">WLHSGRWHHLFERPEHDERHAAGVVLLPPGSRDRAESQPVPDVYHSYFAGGPSPRWYEAGAARRATGAAGQRHCQPPRQHR</sequence>
<gene>
    <name evidence="2" type="ORF">Tci_931851</name>
</gene>
<evidence type="ECO:0000256" key="1">
    <source>
        <dbReference type="SAM" id="MobiDB-lite"/>
    </source>
</evidence>
<dbReference type="EMBL" id="BKCJ011870557">
    <property type="protein sequence ID" value="GFD59882.1"/>
    <property type="molecule type" value="Genomic_DNA"/>
</dbReference>
<proteinExistence type="predicted"/>
<protein>
    <submittedName>
        <fullName evidence="2">Uncharacterized protein</fullName>
    </submittedName>
</protein>
<feature type="non-terminal residue" evidence="2">
    <location>
        <position position="1"/>
    </location>
</feature>
<name>A0A699XIN5_TANCI</name>
<evidence type="ECO:0000313" key="2">
    <source>
        <dbReference type="EMBL" id="GFD59882.1"/>
    </source>
</evidence>
<accession>A0A699XIN5</accession>
<dbReference type="AlphaFoldDB" id="A0A699XIN5"/>